<reference evidence="4 5" key="1">
    <citation type="submission" date="2015-09" db="EMBL/GenBank/DDBJ databases">
        <title>Draft genome of the parasitic nematode Teladorsagia circumcincta isolate WARC Sus (inbred).</title>
        <authorList>
            <person name="Mitreva M."/>
        </authorList>
    </citation>
    <scope>NUCLEOTIDE SEQUENCE [LARGE SCALE GENOMIC DNA]</scope>
    <source>
        <strain evidence="4 5">S</strain>
    </source>
</reference>
<gene>
    <name evidence="4" type="ORF">TELCIR_01417</name>
</gene>
<keyword evidence="2" id="KW-0511">Multifunctional enzyme</keyword>
<dbReference type="Gene3D" id="3.30.70.270">
    <property type="match status" value="1"/>
</dbReference>
<evidence type="ECO:0000256" key="1">
    <source>
        <dbReference type="ARBA" id="ARBA00012493"/>
    </source>
</evidence>
<evidence type="ECO:0000259" key="3">
    <source>
        <dbReference type="Pfam" id="PF17919"/>
    </source>
</evidence>
<dbReference type="Proteomes" id="UP000230423">
    <property type="component" value="Unassembled WGS sequence"/>
</dbReference>
<dbReference type="EMBL" id="KZ345047">
    <property type="protein sequence ID" value="PIO76501.1"/>
    <property type="molecule type" value="Genomic_DNA"/>
</dbReference>
<dbReference type="OrthoDB" id="5850908at2759"/>
<name>A0A2G9V1X0_TELCI</name>
<dbReference type="InterPro" id="IPR041577">
    <property type="entry name" value="RT_RNaseH_2"/>
</dbReference>
<feature type="domain" description="Reverse transcriptase/retrotransposon-derived protein RNase H-like" evidence="3">
    <location>
        <begin position="46"/>
        <end position="145"/>
    </location>
</feature>
<evidence type="ECO:0000256" key="2">
    <source>
        <dbReference type="ARBA" id="ARBA00023268"/>
    </source>
</evidence>
<dbReference type="GO" id="GO:0003964">
    <property type="term" value="F:RNA-directed DNA polymerase activity"/>
    <property type="evidence" value="ECO:0007669"/>
    <property type="project" value="UniProtKB-EC"/>
</dbReference>
<dbReference type="Pfam" id="PF17919">
    <property type="entry name" value="RT_RNaseH_2"/>
    <property type="match status" value="1"/>
</dbReference>
<evidence type="ECO:0000313" key="5">
    <source>
        <dbReference type="Proteomes" id="UP000230423"/>
    </source>
</evidence>
<dbReference type="FunFam" id="3.30.70.270:FF:000020">
    <property type="entry name" value="Transposon Tf2-6 polyprotein-like Protein"/>
    <property type="match status" value="1"/>
</dbReference>
<proteinExistence type="predicted"/>
<dbReference type="EC" id="2.7.7.49" evidence="1"/>
<organism evidence="4 5">
    <name type="scientific">Teladorsagia circumcincta</name>
    <name type="common">Brown stomach worm</name>
    <name type="synonym">Ostertagia circumcincta</name>
    <dbReference type="NCBI Taxonomy" id="45464"/>
    <lineage>
        <taxon>Eukaryota</taxon>
        <taxon>Metazoa</taxon>
        <taxon>Ecdysozoa</taxon>
        <taxon>Nematoda</taxon>
        <taxon>Chromadorea</taxon>
        <taxon>Rhabditida</taxon>
        <taxon>Rhabditina</taxon>
        <taxon>Rhabditomorpha</taxon>
        <taxon>Strongyloidea</taxon>
        <taxon>Trichostrongylidae</taxon>
        <taxon>Teladorsagia</taxon>
    </lineage>
</organism>
<sequence>MPPPKDASQLRAFLGLVNFYGNFVKNLHNLRVPLDALTKKDATFLWTPACQSSFDRIKAILKSDLLLTHYDPSLPIVVAADASNYGIGAVLSHRFPNGSEKVIYHASRTLTPAQKKYSQIEKEAFALIFAVQKFHRFIHGRHFTLKTDHKPLISIFGNKKGVPAYSANRLQRWATILLNYNFSIQYVNTKDFGQADALSCLISSHTSEPEDRVIAAIDTEITAEILDNCNHLPVSFKAIQTATSNDPILTQVINYTRSGCWPKIDRNSPLFQYYNRRESLSTINGCLLTSSRIVIPKSLQRRVLYSLHKAHPGQSE</sequence>
<accession>A0A2G9V1X0</accession>
<protein>
    <recommendedName>
        <fullName evidence="1">RNA-directed DNA polymerase</fullName>
        <ecNumber evidence="1">2.7.7.49</ecNumber>
    </recommendedName>
</protein>
<keyword evidence="5" id="KW-1185">Reference proteome</keyword>
<dbReference type="InterPro" id="IPR043128">
    <property type="entry name" value="Rev_trsase/Diguanyl_cyclase"/>
</dbReference>
<evidence type="ECO:0000313" key="4">
    <source>
        <dbReference type="EMBL" id="PIO76501.1"/>
    </source>
</evidence>
<dbReference type="CDD" id="cd09274">
    <property type="entry name" value="RNase_HI_RT_Ty3"/>
    <property type="match status" value="1"/>
</dbReference>
<dbReference type="SUPFAM" id="SSF56672">
    <property type="entry name" value="DNA/RNA polymerases"/>
    <property type="match status" value="1"/>
</dbReference>
<dbReference type="InterPro" id="IPR050951">
    <property type="entry name" value="Retrovirus_Pol_polyprotein"/>
</dbReference>
<dbReference type="PANTHER" id="PTHR37984">
    <property type="entry name" value="PROTEIN CBG26694"/>
    <property type="match status" value="1"/>
</dbReference>
<dbReference type="PANTHER" id="PTHR37984:SF5">
    <property type="entry name" value="PROTEIN NYNRIN-LIKE"/>
    <property type="match status" value="1"/>
</dbReference>
<dbReference type="InterPro" id="IPR043502">
    <property type="entry name" value="DNA/RNA_pol_sf"/>
</dbReference>
<dbReference type="AlphaFoldDB" id="A0A2G9V1X0"/>